<accession>A0A7Y5ZZZ0</accession>
<protein>
    <submittedName>
        <fullName evidence="5">LamG domain-containing protein</fullName>
    </submittedName>
</protein>
<comment type="caution">
    <text evidence="5">The sequence shown here is derived from an EMBL/GenBank/DDBJ whole genome shotgun (WGS) entry which is preliminary data.</text>
</comment>
<proteinExistence type="predicted"/>
<evidence type="ECO:0000256" key="1">
    <source>
        <dbReference type="ARBA" id="ARBA00022729"/>
    </source>
</evidence>
<evidence type="ECO:0000256" key="2">
    <source>
        <dbReference type="ARBA" id="ARBA00023157"/>
    </source>
</evidence>
<dbReference type="Gene3D" id="2.60.120.200">
    <property type="match status" value="1"/>
</dbReference>
<dbReference type="SUPFAM" id="SSF49899">
    <property type="entry name" value="Concanavalin A-like lectins/glucanases"/>
    <property type="match status" value="1"/>
</dbReference>
<dbReference type="AlphaFoldDB" id="A0A7Y5ZZZ0"/>
<evidence type="ECO:0000313" key="6">
    <source>
        <dbReference type="Proteomes" id="UP000565724"/>
    </source>
</evidence>
<sequence>MAVVLPAAGASAAKPSRGSAPVVSSAGISDPQSACAAGSARPWVRSTTPTLRATLTDPDGQAVRATFLVVDSRGRVVWAPPATGQQASGLEHAVTVPEGKLTDGGTYTWLVTGRDDGGRWGLPKLCQLTVDTAPPALPTITPVVGEPAVYAEDVASGGVSQRGSFMLSDESTDVVSYQYVFSGSASGEVPATAPTISYTPTTSGPQTLQVHAVDRAGNVSPTRLYRFTVAAVVTGGGKWLLDEGAGDVATGTGAPLTLTPTTTWTAGPLAELAGRPTDRALLFDGPADGAAAAGPAVDTTQPFTVSAFVRLDALGSSGAAVSQDGSAASGFTLGYDTTGCAEGVPACWTFATSGDDTSVTRSAGAANLGSWVHLTGTYDAAGGTIALYVCEIGTADAPGNLIPVTAGPVTVAAVPPSPGPFRLGQGFGGAAPFAGALSSVTVTEGVVASTTSVRRACSLGA</sequence>
<reference evidence="5 6" key="1">
    <citation type="submission" date="2020-05" db="EMBL/GenBank/DDBJ databases">
        <title>Genome Sequencing of Type Strains.</title>
        <authorList>
            <person name="Lemaire J.F."/>
            <person name="Inderbitzin P."/>
            <person name="Gregorio O.A."/>
            <person name="Collins S.B."/>
            <person name="Wespe N."/>
            <person name="Knight-Connoni V."/>
        </authorList>
    </citation>
    <scope>NUCLEOTIDE SEQUENCE [LARGE SCALE GENOMIC DNA]</scope>
    <source>
        <strain evidence="5 6">ATCC 25174</strain>
    </source>
</reference>
<name>A0A7Y5ZZZ0_9CELL</name>
<keyword evidence="2" id="KW-1015">Disulfide bond</keyword>
<dbReference type="InterPro" id="IPR006558">
    <property type="entry name" value="LamG-like"/>
</dbReference>
<feature type="domain" description="LamG-like jellyroll fold" evidence="4">
    <location>
        <begin position="301"/>
        <end position="450"/>
    </location>
</feature>
<evidence type="ECO:0000259" key="4">
    <source>
        <dbReference type="SMART" id="SM00560"/>
    </source>
</evidence>
<keyword evidence="1" id="KW-0732">Signal</keyword>
<dbReference type="EMBL" id="JABMCI010000060">
    <property type="protein sequence ID" value="NUU17219.1"/>
    <property type="molecule type" value="Genomic_DNA"/>
</dbReference>
<dbReference type="Proteomes" id="UP000565724">
    <property type="component" value="Unassembled WGS sequence"/>
</dbReference>
<feature type="region of interest" description="Disordered" evidence="3">
    <location>
        <begin position="10"/>
        <end position="41"/>
    </location>
</feature>
<dbReference type="RefSeq" id="WP_175347104.1">
    <property type="nucleotide sequence ID" value="NZ_JABMCI010000060.1"/>
</dbReference>
<evidence type="ECO:0000313" key="5">
    <source>
        <dbReference type="EMBL" id="NUU17219.1"/>
    </source>
</evidence>
<organism evidence="5 6">
    <name type="scientific">Cellulomonas humilata</name>
    <dbReference type="NCBI Taxonomy" id="144055"/>
    <lineage>
        <taxon>Bacteria</taxon>
        <taxon>Bacillati</taxon>
        <taxon>Actinomycetota</taxon>
        <taxon>Actinomycetes</taxon>
        <taxon>Micrococcales</taxon>
        <taxon>Cellulomonadaceae</taxon>
        <taxon>Cellulomonas</taxon>
    </lineage>
</organism>
<keyword evidence="6" id="KW-1185">Reference proteome</keyword>
<dbReference type="InterPro" id="IPR013320">
    <property type="entry name" value="ConA-like_dom_sf"/>
</dbReference>
<dbReference type="Pfam" id="PF13385">
    <property type="entry name" value="Laminin_G_3"/>
    <property type="match status" value="1"/>
</dbReference>
<evidence type="ECO:0000256" key="3">
    <source>
        <dbReference type="SAM" id="MobiDB-lite"/>
    </source>
</evidence>
<dbReference type="SMART" id="SM00560">
    <property type="entry name" value="LamGL"/>
    <property type="match status" value="1"/>
</dbReference>
<feature type="compositionally biased region" description="Low complexity" evidence="3">
    <location>
        <begin position="10"/>
        <end position="21"/>
    </location>
</feature>
<gene>
    <name evidence="5" type="ORF">HP550_08140</name>
</gene>